<evidence type="ECO:0000313" key="2">
    <source>
        <dbReference type="EMBL" id="MBS4214539.1"/>
    </source>
</evidence>
<name>A0A942UBZ1_9BACI</name>
<dbReference type="RefSeq" id="WP_213119071.1">
    <property type="nucleotide sequence ID" value="NZ_JAGYPF010000004.1"/>
</dbReference>
<keyword evidence="1" id="KW-0812">Transmembrane</keyword>
<protein>
    <submittedName>
        <fullName evidence="2">Uncharacterized protein</fullName>
    </submittedName>
</protein>
<dbReference type="Proteomes" id="UP000679749">
    <property type="component" value="Unassembled WGS sequence"/>
</dbReference>
<comment type="caution">
    <text evidence="2">The sequence shown here is derived from an EMBL/GenBank/DDBJ whole genome shotgun (WGS) entry which is preliminary data.</text>
</comment>
<reference evidence="2" key="1">
    <citation type="submission" date="2021-05" db="EMBL/GenBank/DDBJ databases">
        <title>Novel Bacillus species.</title>
        <authorList>
            <person name="Liu G."/>
        </authorList>
    </citation>
    <scope>NUCLEOTIDE SEQUENCE</scope>
    <source>
        <strain evidence="2">FJAT-49825</strain>
    </source>
</reference>
<dbReference type="AlphaFoldDB" id="A0A942UBZ1"/>
<proteinExistence type="predicted"/>
<keyword evidence="1" id="KW-0472">Membrane</keyword>
<keyword evidence="1" id="KW-1133">Transmembrane helix</keyword>
<keyword evidence="3" id="KW-1185">Reference proteome</keyword>
<feature type="transmembrane region" description="Helical" evidence="1">
    <location>
        <begin position="234"/>
        <end position="255"/>
    </location>
</feature>
<evidence type="ECO:0000256" key="1">
    <source>
        <dbReference type="SAM" id="Phobius"/>
    </source>
</evidence>
<sequence length="256" mass="30243">MSTSNRTVDEKYNEAIQSLKKINNLLFYDELKTLLKDREQTIAELNGEVFESVENMRQSLSQFPLDISDKLKEEIIAPQSELFDSRMHHFNETLTLLEKKIAMWHQQYQEYLSKTEQLLEDLKERQRNDYKFMEMQTEKVLEAIRSSQEQISVLFTQGITDQASITNIKYEAMSERVSDISKYLQNVEVSLLAEVEQWNLKQQQDQRDFQEQWEEKWKLNADATAKKEELFKKWLIGLAVGQGVSILLVLVVLFFK</sequence>
<organism evidence="2 3">
    <name type="scientific">Neobacillus rhizophilus</name>
    <dbReference type="NCBI Taxonomy" id="2833579"/>
    <lineage>
        <taxon>Bacteria</taxon>
        <taxon>Bacillati</taxon>
        <taxon>Bacillota</taxon>
        <taxon>Bacilli</taxon>
        <taxon>Bacillales</taxon>
        <taxon>Bacillaceae</taxon>
        <taxon>Neobacillus</taxon>
    </lineage>
</organism>
<dbReference type="EMBL" id="JAGYPF010000004">
    <property type="protein sequence ID" value="MBS4214539.1"/>
    <property type="molecule type" value="Genomic_DNA"/>
</dbReference>
<evidence type="ECO:0000313" key="3">
    <source>
        <dbReference type="Proteomes" id="UP000679749"/>
    </source>
</evidence>
<gene>
    <name evidence="2" type="ORF">KHA99_19000</name>
</gene>
<accession>A0A942UBZ1</accession>